<comment type="caution">
    <text evidence="2">The sequence shown here is derived from an EMBL/GenBank/DDBJ whole genome shotgun (WGS) entry which is preliminary data.</text>
</comment>
<accession>A0A7V8VDF7</accession>
<gene>
    <name evidence="2" type="ORF">H0921_07440</name>
</gene>
<proteinExistence type="predicted"/>
<feature type="transmembrane region" description="Helical" evidence="1">
    <location>
        <begin position="304"/>
        <end position="326"/>
    </location>
</feature>
<evidence type="ECO:0000256" key="1">
    <source>
        <dbReference type="SAM" id="Phobius"/>
    </source>
</evidence>
<dbReference type="RefSeq" id="WP_194537412.1">
    <property type="nucleotide sequence ID" value="NZ_JACEFB010000003.1"/>
</dbReference>
<sequence length="336" mass="38072">MRAVAWVTLGVGWVGLMSQAAQEAEASQCREAVLAHWRALSQQIQTSTQTCEVEFWRPTGDRPLEMTRKDVVRYVLAPGGILMEYTSIENIHTNKHQKMYDLTLINKHYQAVLGRSSQTGEYVVFHCELHEAPEKGDEVQQKLPWTMCANVPLGVLLGHGSVTAVRLERPKAGVVRLHFVCQGREKAKAGAEDVAAGIQVGYVDFDEGEPYRVLGYEYKRETKVSQFVDVGSLEYGEPQGQFPVVSRQTVERQTTRSKFGSGRSREVYIYDISYNQVIPDDVFRLSHYGLPEPVGVVWERRTPVYVWLLVAAGVLLTLAVFFRWLARRLRRRPSEG</sequence>
<name>A0A7V8VDF7_9BACT</name>
<dbReference type="EMBL" id="JACEFB010000003">
    <property type="protein sequence ID" value="MBA2225992.1"/>
    <property type="molecule type" value="Genomic_DNA"/>
</dbReference>
<keyword evidence="1" id="KW-1133">Transmembrane helix</keyword>
<evidence type="ECO:0000313" key="2">
    <source>
        <dbReference type="EMBL" id="MBA2225992.1"/>
    </source>
</evidence>
<organism evidence="2 3">
    <name type="scientific">Thermogemmata fonticola</name>
    <dbReference type="NCBI Taxonomy" id="2755323"/>
    <lineage>
        <taxon>Bacteria</taxon>
        <taxon>Pseudomonadati</taxon>
        <taxon>Planctomycetota</taxon>
        <taxon>Planctomycetia</taxon>
        <taxon>Gemmatales</taxon>
        <taxon>Gemmataceae</taxon>
        <taxon>Thermogemmata</taxon>
    </lineage>
</organism>
<keyword evidence="3" id="KW-1185">Reference proteome</keyword>
<keyword evidence="1" id="KW-0812">Transmembrane</keyword>
<reference evidence="2 3" key="1">
    <citation type="submission" date="2020-07" db="EMBL/GenBank/DDBJ databases">
        <title>Thermogemmata thermophila gen. nov., sp. nov., a novel moderate thermophilic planctomycete from a Kamchatka hot spring.</title>
        <authorList>
            <person name="Elcheninov A.G."/>
            <person name="Podosokorskaya O.A."/>
            <person name="Kovaleva O.L."/>
            <person name="Novikov A."/>
            <person name="Bonch-Osmolovskaya E.A."/>
            <person name="Toshchakov S.V."/>
            <person name="Kublanov I.V."/>
        </authorList>
    </citation>
    <scope>NUCLEOTIDE SEQUENCE [LARGE SCALE GENOMIC DNA]</scope>
    <source>
        <strain evidence="2 3">2918</strain>
    </source>
</reference>
<dbReference type="Proteomes" id="UP000542342">
    <property type="component" value="Unassembled WGS sequence"/>
</dbReference>
<evidence type="ECO:0000313" key="3">
    <source>
        <dbReference type="Proteomes" id="UP000542342"/>
    </source>
</evidence>
<keyword evidence="1" id="KW-0472">Membrane</keyword>
<dbReference type="AlphaFoldDB" id="A0A7V8VDF7"/>
<protein>
    <submittedName>
        <fullName evidence="2">Uncharacterized protein</fullName>
    </submittedName>
</protein>